<accession>A0A3B1D7W5</accession>
<evidence type="ECO:0000313" key="1">
    <source>
        <dbReference type="EMBL" id="VAX34891.1"/>
    </source>
</evidence>
<dbReference type="SUPFAM" id="SSF53335">
    <property type="entry name" value="S-adenosyl-L-methionine-dependent methyltransferases"/>
    <property type="match status" value="1"/>
</dbReference>
<sequence length="221" mass="25313">MSNSIRTPESRDWNNFWSLEETKKFTQVSWSKKRIIRTLSPYINKGKSALDAGCGSGFFSKFFCDQDMQTVSLDYSKQALEIAKAMTEGRTKAIKKDLLFLDVASEIEERFDVIFSDGLLEHFSAEDQNKIVGNFFSLLKDDGVVVTFVPNRWSPWQLIRPFFMPGIEETPFVLKDLINVHERNGLTVIQQGGLNTFPFAFSPDKFFGRTFGMLLFTVSKK</sequence>
<protein>
    <submittedName>
        <fullName evidence="1">Uncharacterized protein</fullName>
    </submittedName>
</protein>
<organism evidence="1">
    <name type="scientific">hydrothermal vent metagenome</name>
    <dbReference type="NCBI Taxonomy" id="652676"/>
    <lineage>
        <taxon>unclassified sequences</taxon>
        <taxon>metagenomes</taxon>
        <taxon>ecological metagenomes</taxon>
    </lineage>
</organism>
<dbReference type="GO" id="GO:0008168">
    <property type="term" value="F:methyltransferase activity"/>
    <property type="evidence" value="ECO:0007669"/>
    <property type="project" value="TreeGrafter"/>
</dbReference>
<dbReference type="EMBL" id="UOGJ01000014">
    <property type="protein sequence ID" value="VAX34891.1"/>
    <property type="molecule type" value="Genomic_DNA"/>
</dbReference>
<proteinExistence type="predicted"/>
<dbReference type="PANTHER" id="PTHR43464">
    <property type="entry name" value="METHYLTRANSFERASE"/>
    <property type="match status" value="1"/>
</dbReference>
<dbReference type="AlphaFoldDB" id="A0A3B1D7W5"/>
<dbReference type="Gene3D" id="3.40.50.150">
    <property type="entry name" value="Vaccinia Virus protein VP39"/>
    <property type="match status" value="1"/>
</dbReference>
<gene>
    <name evidence="1" type="ORF">MNBD_UNCLBAC01-1530</name>
</gene>
<dbReference type="Pfam" id="PF13489">
    <property type="entry name" value="Methyltransf_23"/>
    <property type="match status" value="1"/>
</dbReference>
<dbReference type="InterPro" id="IPR029063">
    <property type="entry name" value="SAM-dependent_MTases_sf"/>
</dbReference>
<dbReference type="CDD" id="cd02440">
    <property type="entry name" value="AdoMet_MTases"/>
    <property type="match status" value="1"/>
</dbReference>
<reference evidence="1" key="1">
    <citation type="submission" date="2018-06" db="EMBL/GenBank/DDBJ databases">
        <authorList>
            <person name="Zhirakovskaya E."/>
        </authorList>
    </citation>
    <scope>NUCLEOTIDE SEQUENCE</scope>
</reference>
<name>A0A3B1D7W5_9ZZZZ</name>